<sequence length="116" mass="12592">MEEGECASPLSSLFKVGQVLCCKVTVHKVLTVGKGTLKEALEVSTDPKDVNADLTVESVNVGDLIQMAVESREDHGYQMYSGVPGIRAFLPAKQVQRYQSEFISSKPLGEFGESIN</sequence>
<dbReference type="Gene3D" id="2.40.50.140">
    <property type="entry name" value="Nucleic acid-binding proteins"/>
    <property type="match status" value="1"/>
</dbReference>
<keyword evidence="2" id="KW-1185">Reference proteome</keyword>
<accession>A0ABD0YQV6</accession>
<dbReference type="Proteomes" id="UP001558652">
    <property type="component" value="Unassembled WGS sequence"/>
</dbReference>
<dbReference type="EMBL" id="JBFDAA010000004">
    <property type="protein sequence ID" value="KAL1138311.1"/>
    <property type="molecule type" value="Genomic_DNA"/>
</dbReference>
<dbReference type="InterPro" id="IPR045209">
    <property type="entry name" value="Rrp5"/>
</dbReference>
<evidence type="ECO:0000313" key="2">
    <source>
        <dbReference type="Proteomes" id="UP001558652"/>
    </source>
</evidence>
<name>A0ABD0YQV6_9HEMI</name>
<reference evidence="1 2" key="1">
    <citation type="submission" date="2024-07" db="EMBL/GenBank/DDBJ databases">
        <title>Chromosome-level genome assembly of the water stick insect Ranatra chinensis (Heteroptera: Nepidae).</title>
        <authorList>
            <person name="Liu X."/>
        </authorList>
    </citation>
    <scope>NUCLEOTIDE SEQUENCE [LARGE SCALE GENOMIC DNA]</scope>
    <source>
        <strain evidence="1">Cailab_2021Rc</strain>
        <tissue evidence="1">Muscle</tissue>
    </source>
</reference>
<dbReference type="InterPro" id="IPR012340">
    <property type="entry name" value="NA-bd_OB-fold"/>
</dbReference>
<dbReference type="AlphaFoldDB" id="A0ABD0YQV6"/>
<organism evidence="1 2">
    <name type="scientific">Ranatra chinensis</name>
    <dbReference type="NCBI Taxonomy" id="642074"/>
    <lineage>
        <taxon>Eukaryota</taxon>
        <taxon>Metazoa</taxon>
        <taxon>Ecdysozoa</taxon>
        <taxon>Arthropoda</taxon>
        <taxon>Hexapoda</taxon>
        <taxon>Insecta</taxon>
        <taxon>Pterygota</taxon>
        <taxon>Neoptera</taxon>
        <taxon>Paraneoptera</taxon>
        <taxon>Hemiptera</taxon>
        <taxon>Heteroptera</taxon>
        <taxon>Panheteroptera</taxon>
        <taxon>Nepomorpha</taxon>
        <taxon>Nepidae</taxon>
        <taxon>Ranatrinae</taxon>
        <taxon>Ranatra</taxon>
    </lineage>
</organism>
<comment type="caution">
    <text evidence="1">The sequence shown here is derived from an EMBL/GenBank/DDBJ whole genome shotgun (WGS) entry which is preliminary data.</text>
</comment>
<dbReference type="PANTHER" id="PTHR23270:SF10">
    <property type="entry name" value="PROTEIN RRP5 HOMOLOG"/>
    <property type="match status" value="1"/>
</dbReference>
<dbReference type="PANTHER" id="PTHR23270">
    <property type="entry name" value="PROGRAMMED CELL DEATH PROTEIN 11 PRE-RRNA PROCESSING PROTEIN RRP5"/>
    <property type="match status" value="1"/>
</dbReference>
<proteinExistence type="predicted"/>
<protein>
    <submittedName>
        <fullName evidence="1">Uncharacterized protein</fullName>
    </submittedName>
</protein>
<gene>
    <name evidence="1" type="ORF">AAG570_009999</name>
</gene>
<evidence type="ECO:0000313" key="1">
    <source>
        <dbReference type="EMBL" id="KAL1138311.1"/>
    </source>
</evidence>